<dbReference type="PROSITE" id="PS50928">
    <property type="entry name" value="ABC_TM1"/>
    <property type="match status" value="1"/>
</dbReference>
<dbReference type="SUPFAM" id="SSF161098">
    <property type="entry name" value="MetI-like"/>
    <property type="match status" value="1"/>
</dbReference>
<evidence type="ECO:0000256" key="1">
    <source>
        <dbReference type="ARBA" id="ARBA00004429"/>
    </source>
</evidence>
<evidence type="ECO:0000256" key="8">
    <source>
        <dbReference type="ARBA" id="ARBA00022692"/>
    </source>
</evidence>
<keyword evidence="7 12" id="KW-0997">Cell inner membrane</keyword>
<keyword evidence="9 11" id="KW-1133">Transmembrane helix</keyword>
<reference evidence="14 15" key="1">
    <citation type="submission" date="2018-06" db="EMBL/GenBank/DDBJ databases">
        <authorList>
            <consortium name="Pathogen Informatics"/>
            <person name="Doyle S."/>
        </authorList>
    </citation>
    <scope>NUCLEOTIDE SEQUENCE [LARGE SCALE GENOMIC DNA]</scope>
    <source>
        <strain evidence="14 15">NCTC10211</strain>
    </source>
</reference>
<dbReference type="Gene3D" id="1.10.3720.10">
    <property type="entry name" value="MetI-like"/>
    <property type="match status" value="1"/>
</dbReference>
<accession>A0A379Y618</accession>
<comment type="function">
    <text evidence="12">Part of the ABC transporter complex UgpBAEC involved in sn-glycerol-3-phosphate (G3P) import. Probably responsible for the translocation of the substrate across the membrane.</text>
</comment>
<gene>
    <name evidence="14" type="primary">ycjP_1</name>
    <name evidence="12" type="synonym">ugpE</name>
    <name evidence="14" type="ORF">NCTC10211_00839</name>
</gene>
<evidence type="ECO:0000256" key="9">
    <source>
        <dbReference type="ARBA" id="ARBA00022989"/>
    </source>
</evidence>
<feature type="transmembrane region" description="Helical" evidence="11">
    <location>
        <begin position="35"/>
        <end position="58"/>
    </location>
</feature>
<evidence type="ECO:0000256" key="10">
    <source>
        <dbReference type="ARBA" id="ARBA00023136"/>
    </source>
</evidence>
<dbReference type="EMBL" id="UGYK01000002">
    <property type="protein sequence ID" value="SUI41158.1"/>
    <property type="molecule type" value="Genomic_DNA"/>
</dbReference>
<dbReference type="AlphaFoldDB" id="A0A379Y618"/>
<evidence type="ECO:0000256" key="7">
    <source>
        <dbReference type="ARBA" id="ARBA00022519"/>
    </source>
</evidence>
<dbReference type="GO" id="GO:0055085">
    <property type="term" value="P:transmembrane transport"/>
    <property type="evidence" value="ECO:0007669"/>
    <property type="project" value="InterPro"/>
</dbReference>
<keyword evidence="5 11" id="KW-0813">Transport</keyword>
<dbReference type="InterPro" id="IPR035906">
    <property type="entry name" value="MetI-like_sf"/>
</dbReference>
<comment type="similarity">
    <text evidence="2">Belongs to the binding-protein-dependent transport system permease family. UgpAE subfamily.</text>
</comment>
<keyword evidence="8 11" id="KW-0812">Transmembrane</keyword>
<proteinExistence type="inferred from homology"/>
<comment type="caution">
    <text evidence="12">Lacks conserved residue(s) required for the propagation of feature annotation.</text>
</comment>
<dbReference type="Pfam" id="PF00528">
    <property type="entry name" value="BPD_transp_1"/>
    <property type="match status" value="1"/>
</dbReference>
<evidence type="ECO:0000313" key="14">
    <source>
        <dbReference type="EMBL" id="SUI41158.1"/>
    </source>
</evidence>
<dbReference type="CDD" id="cd06261">
    <property type="entry name" value="TM_PBP2"/>
    <property type="match status" value="1"/>
</dbReference>
<evidence type="ECO:0000259" key="13">
    <source>
        <dbReference type="PROSITE" id="PS50928"/>
    </source>
</evidence>
<evidence type="ECO:0000313" key="15">
    <source>
        <dbReference type="Proteomes" id="UP000254765"/>
    </source>
</evidence>
<dbReference type="PANTHER" id="PTHR43744:SF8">
    <property type="entry name" value="SN-GLYCEROL-3-PHOSPHATE TRANSPORT SYSTEM PERMEASE PROTEIN UGPE"/>
    <property type="match status" value="1"/>
</dbReference>
<comment type="subunit">
    <text evidence="3 12">The complex is composed of two ATP-binding proteins (UgpC), two transmembrane proteins (UgpA and UgpE) and a solute-binding protein (UgpB).</text>
</comment>
<keyword evidence="6 12" id="KW-1003">Cell membrane</keyword>
<evidence type="ECO:0000256" key="5">
    <source>
        <dbReference type="ARBA" id="ARBA00022448"/>
    </source>
</evidence>
<feature type="domain" description="ABC transmembrane type-1" evidence="13">
    <location>
        <begin position="1"/>
        <end position="116"/>
    </location>
</feature>
<dbReference type="InterPro" id="IPR000515">
    <property type="entry name" value="MetI-like"/>
</dbReference>
<evidence type="ECO:0000256" key="12">
    <source>
        <dbReference type="RuleBase" id="RU363056"/>
    </source>
</evidence>
<protein>
    <recommendedName>
        <fullName evidence="4 12">sn-glycerol-3-phosphate transport system permease protein UgpE</fullName>
    </recommendedName>
</protein>
<feature type="transmembrane region" description="Helical" evidence="11">
    <location>
        <begin position="98"/>
        <end position="120"/>
    </location>
</feature>
<dbReference type="Proteomes" id="UP000254765">
    <property type="component" value="Unassembled WGS sequence"/>
</dbReference>
<organism evidence="14 15">
    <name type="scientific">Serratia marcescens</name>
    <dbReference type="NCBI Taxonomy" id="615"/>
    <lineage>
        <taxon>Bacteria</taxon>
        <taxon>Pseudomonadati</taxon>
        <taxon>Pseudomonadota</taxon>
        <taxon>Gammaproteobacteria</taxon>
        <taxon>Enterobacterales</taxon>
        <taxon>Yersiniaceae</taxon>
        <taxon>Serratia</taxon>
    </lineage>
</organism>
<dbReference type="PANTHER" id="PTHR43744">
    <property type="entry name" value="ABC TRANSPORTER PERMEASE PROTEIN MG189-RELATED-RELATED"/>
    <property type="match status" value="1"/>
</dbReference>
<comment type="subcellular location">
    <subcellularLocation>
        <location evidence="1 12">Cell inner membrane</location>
        <topology evidence="1 12">Multi-pass membrane protein</topology>
    </subcellularLocation>
    <subcellularLocation>
        <location evidence="11">Cell membrane</location>
        <topology evidence="11">Multi-pass membrane protein</topology>
    </subcellularLocation>
</comment>
<evidence type="ECO:0000256" key="11">
    <source>
        <dbReference type="RuleBase" id="RU363032"/>
    </source>
</evidence>
<name>A0A379Y618_SERMA</name>
<evidence type="ECO:0000256" key="4">
    <source>
        <dbReference type="ARBA" id="ARBA00020515"/>
    </source>
</evidence>
<evidence type="ECO:0000256" key="6">
    <source>
        <dbReference type="ARBA" id="ARBA00022475"/>
    </source>
</evidence>
<dbReference type="GO" id="GO:0005886">
    <property type="term" value="C:plasma membrane"/>
    <property type="evidence" value="ECO:0007669"/>
    <property type="project" value="UniProtKB-SubCell"/>
</dbReference>
<keyword evidence="10 11" id="KW-0472">Membrane</keyword>
<evidence type="ECO:0000256" key="3">
    <source>
        <dbReference type="ARBA" id="ARBA00011557"/>
    </source>
</evidence>
<evidence type="ECO:0000256" key="2">
    <source>
        <dbReference type="ARBA" id="ARBA00008852"/>
    </source>
</evidence>
<sequence>MASATATFLLRQFFMTLPDELLEAARIDGAGPMRFFWDIVLPLSKTNLAALFVITFIYGWNQYLWPILITSDASMGTAVAGIKSMISTSGAPTQWNQVMAAMILTLLPPLAVVLLMQRWFVRGLVDSEK</sequence>